<feature type="coiled-coil region" evidence="4">
    <location>
        <begin position="681"/>
        <end position="715"/>
    </location>
</feature>
<evidence type="ECO:0000313" key="5">
    <source>
        <dbReference type="EMBL" id="MBD2319821.1"/>
    </source>
</evidence>
<feature type="coiled-coil region" evidence="4">
    <location>
        <begin position="428"/>
        <end position="476"/>
    </location>
</feature>
<evidence type="ECO:0000256" key="1">
    <source>
        <dbReference type="ARBA" id="ARBA00006930"/>
    </source>
</evidence>
<organism evidence="5 6">
    <name type="scientific">Phormidium tenue FACHB-1050</name>
    <dbReference type="NCBI Taxonomy" id="2692857"/>
    <lineage>
        <taxon>Bacteria</taxon>
        <taxon>Bacillati</taxon>
        <taxon>Cyanobacteriota</taxon>
        <taxon>Cyanophyceae</taxon>
        <taxon>Oscillatoriophycideae</taxon>
        <taxon>Oscillatoriales</taxon>
        <taxon>Oscillatoriaceae</taxon>
        <taxon>Phormidium</taxon>
    </lineage>
</organism>
<evidence type="ECO:0000256" key="2">
    <source>
        <dbReference type="ARBA" id="ARBA00011322"/>
    </source>
</evidence>
<proteinExistence type="inferred from homology"/>
<dbReference type="PANTHER" id="PTHR32114:SF2">
    <property type="entry name" value="ABC TRANSPORTER ABCH.3"/>
    <property type="match status" value="1"/>
</dbReference>
<feature type="coiled-coil region" evidence="4">
    <location>
        <begin position="342"/>
        <end position="397"/>
    </location>
</feature>
<name>A0ABR8CHN4_9CYAN</name>
<feature type="coiled-coil region" evidence="4">
    <location>
        <begin position="619"/>
        <end position="646"/>
    </location>
</feature>
<evidence type="ECO:0000256" key="3">
    <source>
        <dbReference type="ARBA" id="ARBA00013368"/>
    </source>
</evidence>
<keyword evidence="4" id="KW-0175">Coiled coil</keyword>
<dbReference type="RefSeq" id="WP_190582217.1">
    <property type="nucleotide sequence ID" value="NZ_CAWPQU010000064.1"/>
</dbReference>
<dbReference type="EMBL" id="JACJQY010000067">
    <property type="protein sequence ID" value="MBD2319821.1"/>
    <property type="molecule type" value="Genomic_DNA"/>
</dbReference>
<feature type="coiled-coil region" evidence="4">
    <location>
        <begin position="747"/>
        <end position="843"/>
    </location>
</feature>
<dbReference type="Pfam" id="PF13558">
    <property type="entry name" value="SbcC_Walker_B"/>
    <property type="match status" value="1"/>
</dbReference>
<dbReference type="Gene3D" id="3.40.50.300">
    <property type="entry name" value="P-loop containing nucleotide triphosphate hydrolases"/>
    <property type="match status" value="2"/>
</dbReference>
<protein>
    <recommendedName>
        <fullName evidence="3">Nuclease SbcCD subunit C</fullName>
    </recommendedName>
</protein>
<sequence length="1004" mass="115028">MRPLELIVEGFTSFRTRQVLDFTSLDLFAITGATGAGKTSLLDAITFALYDKVANKPNSSKELVSQGATQLKVEFRFVMRQTEYRVLRTWRNRGKTDEKKFLFDQLIDGEWERCDRTQKVEDIIGMDFETFTRVIILPQGQFDEFLKGEAGKRREILRQLAGFQIFEQMRKEASDRTSRFKAEREGLDKVLEGMQAPTQEQVEAQQLELANLEILIPELDIQAKQSHKLLEVEERLFAQIQQYQQLSVKLAQLQQEASQIQVLENQWRNAQLANSIMGTWTVLQTVRKRVEQAIADLASTKKQLEISRLDLDQQQQAYEKSRTEQITAQSHIETQERNLALAESLHTQQQQSESELKRADQNLQERSQVLKKAAKAVTQAESDLQAIRQNLQTLEVSLANSQYDPTRLEQLRQVAEPLTQWQILQDNLTKQQQKSTQYQTEIQKFTQQLEKAQQAIAKAENDFQVASNALKEAELSNLQALQTSHANALRAELHDGDNCPVCNHLYSLEGLSELPELELVDTAGLLKQKEVAERQLAKSLQDKAKIEASLEASQQQLQSQTQEIDDLESQLAKLQKQIDQVLKSAWQAVDILRDRQTLESQETSYLKLIAEQKEIAIAAQTAENKLKSSQENLQLAQVEFDKSSQEKVLRESQLQEISQRLLEITDGKSYESLRQSIVQAKQELSDRLKTIESKYQQARETFAKREEAATKAQENHDFAIAEQAQQESHWQEELNSINFTELEFLAAQTARSQMDAWQQQIENYQRQEQDLTTRLQMFAESIAERETDEEAIAKLREESQQAEQGLQIASESRASIKAWLEQAHQKCQESQELEERKLDLQAQEQTYHTLAQDLQSNRFQEYILDSLQQELANRASVLLQQLSEERYILQIEGGDYWVADNWNGGEKRRVRTLSGGETFAASLSMALALSEKLSMGIELGSLFLDEGFGTLDSETLESVTQILESLRQQDRLIGVITHIQSLAERLPTQIHVRKSINGSELVRV</sequence>
<dbReference type="SUPFAM" id="SSF52540">
    <property type="entry name" value="P-loop containing nucleoside triphosphate hydrolases"/>
    <property type="match status" value="1"/>
</dbReference>
<comment type="subunit">
    <text evidence="2">Heterodimer of SbcC and SbcD.</text>
</comment>
<feature type="coiled-coil region" evidence="4">
    <location>
        <begin position="529"/>
        <end position="584"/>
    </location>
</feature>
<gene>
    <name evidence="5" type="ORF">H6G05_23650</name>
</gene>
<dbReference type="Proteomes" id="UP000618445">
    <property type="component" value="Unassembled WGS sequence"/>
</dbReference>
<evidence type="ECO:0000256" key="4">
    <source>
        <dbReference type="SAM" id="Coils"/>
    </source>
</evidence>
<comment type="similarity">
    <text evidence="1">Belongs to the SMC family. SbcC subfamily.</text>
</comment>
<evidence type="ECO:0000313" key="6">
    <source>
        <dbReference type="Proteomes" id="UP000618445"/>
    </source>
</evidence>
<accession>A0ABR8CHN4</accession>
<comment type="caution">
    <text evidence="5">The sequence shown here is derived from an EMBL/GenBank/DDBJ whole genome shotgun (WGS) entry which is preliminary data.</text>
</comment>
<feature type="coiled-coil region" evidence="4">
    <location>
        <begin position="236"/>
        <end position="307"/>
    </location>
</feature>
<dbReference type="PANTHER" id="PTHR32114">
    <property type="entry name" value="ABC TRANSPORTER ABCH.3"/>
    <property type="match status" value="1"/>
</dbReference>
<reference evidence="5 6" key="1">
    <citation type="journal article" date="2020" name="ISME J.">
        <title>Comparative genomics reveals insights into cyanobacterial evolution and habitat adaptation.</title>
        <authorList>
            <person name="Chen M.Y."/>
            <person name="Teng W.K."/>
            <person name="Zhao L."/>
            <person name="Hu C.X."/>
            <person name="Zhou Y.K."/>
            <person name="Han B.P."/>
            <person name="Song L.R."/>
            <person name="Shu W.S."/>
        </authorList>
    </citation>
    <scope>NUCLEOTIDE SEQUENCE [LARGE SCALE GENOMIC DNA]</scope>
    <source>
        <strain evidence="5 6">FACHB-1050</strain>
    </source>
</reference>
<keyword evidence="6" id="KW-1185">Reference proteome</keyword>
<dbReference type="InterPro" id="IPR027417">
    <property type="entry name" value="P-loop_NTPase"/>
</dbReference>